<organism evidence="2 3">
    <name type="scientific">Promicromonospora umidemergens</name>
    <dbReference type="NCBI Taxonomy" id="629679"/>
    <lineage>
        <taxon>Bacteria</taxon>
        <taxon>Bacillati</taxon>
        <taxon>Actinomycetota</taxon>
        <taxon>Actinomycetes</taxon>
        <taxon>Micrococcales</taxon>
        <taxon>Promicromonosporaceae</taxon>
        <taxon>Promicromonospora</taxon>
    </lineage>
</organism>
<dbReference type="Proteomes" id="UP001500843">
    <property type="component" value="Unassembled WGS sequence"/>
</dbReference>
<protein>
    <recommendedName>
        <fullName evidence="4">ATP-grasp target RiPP</fullName>
    </recommendedName>
</protein>
<reference evidence="3" key="1">
    <citation type="journal article" date="2019" name="Int. J. Syst. Evol. Microbiol.">
        <title>The Global Catalogue of Microorganisms (GCM) 10K type strain sequencing project: providing services to taxonomists for standard genome sequencing and annotation.</title>
        <authorList>
            <consortium name="The Broad Institute Genomics Platform"/>
            <consortium name="The Broad Institute Genome Sequencing Center for Infectious Disease"/>
            <person name="Wu L."/>
            <person name="Ma J."/>
        </authorList>
    </citation>
    <scope>NUCLEOTIDE SEQUENCE [LARGE SCALE GENOMIC DNA]</scope>
    <source>
        <strain evidence="3">JCM 17975</strain>
    </source>
</reference>
<feature type="region of interest" description="Disordered" evidence="1">
    <location>
        <begin position="36"/>
        <end position="75"/>
    </location>
</feature>
<evidence type="ECO:0000313" key="3">
    <source>
        <dbReference type="Proteomes" id="UP001500843"/>
    </source>
</evidence>
<dbReference type="RefSeq" id="WP_253873093.1">
    <property type="nucleotide sequence ID" value="NZ_BAABHM010000013.1"/>
</dbReference>
<evidence type="ECO:0000313" key="2">
    <source>
        <dbReference type="EMBL" id="GAA4707434.1"/>
    </source>
</evidence>
<dbReference type="EMBL" id="BAABHM010000013">
    <property type="protein sequence ID" value="GAA4707434.1"/>
    <property type="molecule type" value="Genomic_DNA"/>
</dbReference>
<gene>
    <name evidence="2" type="ORF">GCM10023198_32360</name>
</gene>
<name>A0ABP8XH91_9MICO</name>
<sequence length="75" mass="7888">MPKFKNVSPLGALDLPLIRRVVDRGEVITVTAAQAKHLHGQTATWKPVASSNRTGGQTPPDPDAGAAGDDNQSEE</sequence>
<feature type="compositionally biased region" description="Polar residues" evidence="1">
    <location>
        <begin position="41"/>
        <end position="57"/>
    </location>
</feature>
<feature type="compositionally biased region" description="Low complexity" evidence="1">
    <location>
        <begin position="63"/>
        <end position="75"/>
    </location>
</feature>
<comment type="caution">
    <text evidence="2">The sequence shown here is derived from an EMBL/GenBank/DDBJ whole genome shotgun (WGS) entry which is preliminary data.</text>
</comment>
<accession>A0ABP8XH91</accession>
<evidence type="ECO:0008006" key="4">
    <source>
        <dbReference type="Google" id="ProtNLM"/>
    </source>
</evidence>
<proteinExistence type="predicted"/>
<evidence type="ECO:0000256" key="1">
    <source>
        <dbReference type="SAM" id="MobiDB-lite"/>
    </source>
</evidence>
<keyword evidence="3" id="KW-1185">Reference proteome</keyword>